<comment type="caution">
    <text evidence="1">The sequence shown here is derived from an EMBL/GenBank/DDBJ whole genome shotgun (WGS) entry which is preliminary data.</text>
</comment>
<reference evidence="1" key="1">
    <citation type="submission" date="2019-08" db="EMBL/GenBank/DDBJ databases">
        <title>The genome of the North American firefly Photinus pyralis.</title>
        <authorList>
            <consortium name="Photinus pyralis genome working group"/>
            <person name="Fallon T.R."/>
            <person name="Sander Lower S.E."/>
            <person name="Weng J.-K."/>
        </authorList>
    </citation>
    <scope>NUCLEOTIDE SEQUENCE</scope>
    <source>
        <strain evidence="1">TRF0915ILg1</strain>
        <tissue evidence="1">Whole body</tissue>
    </source>
</reference>
<dbReference type="EMBL" id="VTPC01007154">
    <property type="protein sequence ID" value="KAF2894294.1"/>
    <property type="molecule type" value="Genomic_DNA"/>
</dbReference>
<gene>
    <name evidence="1" type="ORF">ILUMI_11886</name>
</gene>
<name>A0A8K0CVE7_IGNLU</name>
<evidence type="ECO:0000313" key="2">
    <source>
        <dbReference type="Proteomes" id="UP000801492"/>
    </source>
</evidence>
<sequence>MIKRKVNPDDIKDERKKTRRMVDKRATLVQETFKQIDFMKHYNDSRLNSFATFEPLPEAEALNGTRAAQDAKRRNLQANATKRKVSSSVLTTEELSKVVSIWDENTPSATKHFLEEKDNMGVNTGRIGYNPIFTKTSQEGSKKLADSKWLTMNNYNSNVCPVRLLKKLLEQKTKFISIDRIFLTPNQNWKNSLSKG</sequence>
<accession>A0A8K0CVE7</accession>
<organism evidence="1 2">
    <name type="scientific">Ignelater luminosus</name>
    <name type="common">Cucubano</name>
    <name type="synonym">Pyrophorus luminosus</name>
    <dbReference type="NCBI Taxonomy" id="2038154"/>
    <lineage>
        <taxon>Eukaryota</taxon>
        <taxon>Metazoa</taxon>
        <taxon>Ecdysozoa</taxon>
        <taxon>Arthropoda</taxon>
        <taxon>Hexapoda</taxon>
        <taxon>Insecta</taxon>
        <taxon>Pterygota</taxon>
        <taxon>Neoptera</taxon>
        <taxon>Endopterygota</taxon>
        <taxon>Coleoptera</taxon>
        <taxon>Polyphaga</taxon>
        <taxon>Elateriformia</taxon>
        <taxon>Elateroidea</taxon>
        <taxon>Elateridae</taxon>
        <taxon>Agrypninae</taxon>
        <taxon>Pyrophorini</taxon>
        <taxon>Ignelater</taxon>
    </lineage>
</organism>
<dbReference type="OrthoDB" id="6758965at2759"/>
<protein>
    <submittedName>
        <fullName evidence="1">Uncharacterized protein</fullName>
    </submittedName>
</protein>
<dbReference type="Proteomes" id="UP000801492">
    <property type="component" value="Unassembled WGS sequence"/>
</dbReference>
<proteinExistence type="predicted"/>
<keyword evidence="2" id="KW-1185">Reference proteome</keyword>
<dbReference type="AlphaFoldDB" id="A0A8K0CVE7"/>
<evidence type="ECO:0000313" key="1">
    <source>
        <dbReference type="EMBL" id="KAF2894294.1"/>
    </source>
</evidence>